<dbReference type="AlphaFoldDB" id="A0A4Q7YD01"/>
<evidence type="ECO:0000313" key="3">
    <source>
        <dbReference type="Proteomes" id="UP000292958"/>
    </source>
</evidence>
<dbReference type="Proteomes" id="UP000292958">
    <property type="component" value="Unassembled WGS sequence"/>
</dbReference>
<name>A0A4Q7YD01_9BACT</name>
<dbReference type="EMBL" id="SHKW01000003">
    <property type="protein sequence ID" value="RZU35162.1"/>
    <property type="molecule type" value="Genomic_DNA"/>
</dbReference>
<accession>A0A4Q7YD01</accession>
<reference evidence="2 3" key="1">
    <citation type="submission" date="2019-02" db="EMBL/GenBank/DDBJ databases">
        <title>Genomic Encyclopedia of Archaeal and Bacterial Type Strains, Phase II (KMG-II): from individual species to whole genera.</title>
        <authorList>
            <person name="Goeker M."/>
        </authorList>
    </citation>
    <scope>NUCLEOTIDE SEQUENCE [LARGE SCALE GENOMIC DNA]</scope>
    <source>
        <strain evidence="2 3">DSM 18101</strain>
    </source>
</reference>
<protein>
    <recommendedName>
        <fullName evidence="4">Plasmid replication DNA-binding protein KfrA</fullName>
    </recommendedName>
</protein>
<evidence type="ECO:0000256" key="1">
    <source>
        <dbReference type="SAM" id="Coils"/>
    </source>
</evidence>
<gene>
    <name evidence="2" type="ORF">BDD14_5916</name>
</gene>
<proteinExistence type="predicted"/>
<sequence length="169" mass="19737">MKTSGKKLAGLRRHHANRIIKTRSQLLEALDRMESSNTVVVPSGFDWSKMTLAREAGVNINTVVRKMRTGEWSFPEVNDRFEMLKEKRGRVMIAPDAKEQRIIELRREVEKLRKENRQLALEVSRIGRQVLEERNRANRMADYERQNISLREEINRIQQARSARGGGRV</sequence>
<keyword evidence="3" id="KW-1185">Reference proteome</keyword>
<comment type="caution">
    <text evidence="2">The sequence shown here is derived from an EMBL/GenBank/DDBJ whole genome shotgun (WGS) entry which is preliminary data.</text>
</comment>
<evidence type="ECO:0008006" key="4">
    <source>
        <dbReference type="Google" id="ProtNLM"/>
    </source>
</evidence>
<evidence type="ECO:0000313" key="2">
    <source>
        <dbReference type="EMBL" id="RZU35162.1"/>
    </source>
</evidence>
<organism evidence="2 3">
    <name type="scientific">Edaphobacter modestus</name>
    <dbReference type="NCBI Taxonomy" id="388466"/>
    <lineage>
        <taxon>Bacteria</taxon>
        <taxon>Pseudomonadati</taxon>
        <taxon>Acidobacteriota</taxon>
        <taxon>Terriglobia</taxon>
        <taxon>Terriglobales</taxon>
        <taxon>Acidobacteriaceae</taxon>
        <taxon>Edaphobacter</taxon>
    </lineage>
</organism>
<feature type="coiled-coil region" evidence="1">
    <location>
        <begin position="95"/>
        <end position="160"/>
    </location>
</feature>
<keyword evidence="1" id="KW-0175">Coiled coil</keyword>
<dbReference type="RefSeq" id="WP_130424363.1">
    <property type="nucleotide sequence ID" value="NZ_SHKW01000003.1"/>
</dbReference>